<dbReference type="PANTHER" id="PTHR30146">
    <property type="entry name" value="LACI-RELATED TRANSCRIPTIONAL REPRESSOR"/>
    <property type="match status" value="1"/>
</dbReference>
<evidence type="ECO:0000313" key="5">
    <source>
        <dbReference type="EMBL" id="TVY05473.1"/>
    </source>
</evidence>
<protein>
    <submittedName>
        <fullName evidence="5">LacI family transcriptional regulator</fullName>
    </submittedName>
</protein>
<dbReference type="SUPFAM" id="SSF47413">
    <property type="entry name" value="lambda repressor-like DNA-binding domains"/>
    <property type="match status" value="1"/>
</dbReference>
<organism evidence="5 6">
    <name type="scientific">Paenibacillus cremeus</name>
    <dbReference type="NCBI Taxonomy" id="2163881"/>
    <lineage>
        <taxon>Bacteria</taxon>
        <taxon>Bacillati</taxon>
        <taxon>Bacillota</taxon>
        <taxon>Bacilli</taxon>
        <taxon>Bacillales</taxon>
        <taxon>Paenibacillaceae</taxon>
        <taxon>Paenibacillus</taxon>
    </lineage>
</organism>
<dbReference type="Pfam" id="PF13377">
    <property type="entry name" value="Peripla_BP_3"/>
    <property type="match status" value="1"/>
</dbReference>
<keyword evidence="2" id="KW-0238">DNA-binding</keyword>
<dbReference type="OrthoDB" id="9796186at2"/>
<dbReference type="PROSITE" id="PS50932">
    <property type="entry name" value="HTH_LACI_2"/>
    <property type="match status" value="1"/>
</dbReference>
<dbReference type="Gene3D" id="1.10.260.40">
    <property type="entry name" value="lambda repressor-like DNA-binding domains"/>
    <property type="match status" value="1"/>
</dbReference>
<dbReference type="InterPro" id="IPR046335">
    <property type="entry name" value="LacI/GalR-like_sensor"/>
</dbReference>
<keyword evidence="6" id="KW-1185">Reference proteome</keyword>
<evidence type="ECO:0000256" key="1">
    <source>
        <dbReference type="ARBA" id="ARBA00023015"/>
    </source>
</evidence>
<dbReference type="Proteomes" id="UP000317036">
    <property type="component" value="Unassembled WGS sequence"/>
</dbReference>
<evidence type="ECO:0000256" key="2">
    <source>
        <dbReference type="ARBA" id="ARBA00023125"/>
    </source>
</evidence>
<reference evidence="5 6" key="1">
    <citation type="submission" date="2019-07" db="EMBL/GenBank/DDBJ databases">
        <authorList>
            <person name="Kim J."/>
        </authorList>
    </citation>
    <scope>NUCLEOTIDE SEQUENCE [LARGE SCALE GENOMIC DNA]</scope>
    <source>
        <strain evidence="5 6">JC52</strain>
    </source>
</reference>
<dbReference type="Pfam" id="PF00356">
    <property type="entry name" value="LacI"/>
    <property type="match status" value="1"/>
</dbReference>
<dbReference type="EMBL" id="VNJI01000058">
    <property type="protein sequence ID" value="TVY05473.1"/>
    <property type="molecule type" value="Genomic_DNA"/>
</dbReference>
<gene>
    <name evidence="5" type="ORF">FPZ49_30185</name>
</gene>
<dbReference type="InterPro" id="IPR028082">
    <property type="entry name" value="Peripla_BP_I"/>
</dbReference>
<dbReference type="InterPro" id="IPR000843">
    <property type="entry name" value="HTH_LacI"/>
</dbReference>
<dbReference type="SMART" id="SM00354">
    <property type="entry name" value="HTH_LACI"/>
    <property type="match status" value="1"/>
</dbReference>
<evidence type="ECO:0000256" key="3">
    <source>
        <dbReference type="ARBA" id="ARBA00023163"/>
    </source>
</evidence>
<sequence>MSDKPITIYDIAQNVNASPATVSRVLSNSEYPVSAKLSQKIKAVAKEMGYTPNMLGRQLKKNNTMSIGVIIPSISNPFYADVVLGIEEIARSNGYQVLLCNSHQNPDLEAEYLQTLLEKQVKGIILSSISRKKGWLAGYLAKGLNIISIDQKIDNRHVYQIEFDYRKGSALACRHLIEQGHKKIAFISAALDRPTRLNLYRGYQDALREAGLTPLKKEWIQLSKACENLNYDSAFEFNNGKQLTRNLLKMKDLPTAIITCNDLTAAGVINELNEQGLHVPGEVSVVGFDNIELSQMLTPALTTVDLPKYEMGRLACSKLMALLNGDDTNQKEVMLQPILIARNSVARLE</sequence>
<dbReference type="CDD" id="cd06267">
    <property type="entry name" value="PBP1_LacI_sugar_binding-like"/>
    <property type="match status" value="1"/>
</dbReference>
<keyword evidence="3" id="KW-0804">Transcription</keyword>
<accession>A0A559K016</accession>
<dbReference type="InterPro" id="IPR010982">
    <property type="entry name" value="Lambda_DNA-bd_dom_sf"/>
</dbReference>
<name>A0A559K016_9BACL</name>
<comment type="caution">
    <text evidence="5">The sequence shown here is derived from an EMBL/GenBank/DDBJ whole genome shotgun (WGS) entry which is preliminary data.</text>
</comment>
<dbReference type="GO" id="GO:0000976">
    <property type="term" value="F:transcription cis-regulatory region binding"/>
    <property type="evidence" value="ECO:0007669"/>
    <property type="project" value="TreeGrafter"/>
</dbReference>
<dbReference type="PANTHER" id="PTHR30146:SF109">
    <property type="entry name" value="HTH-TYPE TRANSCRIPTIONAL REGULATOR GALS"/>
    <property type="match status" value="1"/>
</dbReference>
<dbReference type="SUPFAM" id="SSF53822">
    <property type="entry name" value="Periplasmic binding protein-like I"/>
    <property type="match status" value="1"/>
</dbReference>
<dbReference type="GO" id="GO:0003700">
    <property type="term" value="F:DNA-binding transcription factor activity"/>
    <property type="evidence" value="ECO:0007669"/>
    <property type="project" value="TreeGrafter"/>
</dbReference>
<dbReference type="RefSeq" id="WP_144854046.1">
    <property type="nucleotide sequence ID" value="NZ_VNJI01000058.1"/>
</dbReference>
<evidence type="ECO:0000259" key="4">
    <source>
        <dbReference type="PROSITE" id="PS50932"/>
    </source>
</evidence>
<keyword evidence="1" id="KW-0805">Transcription regulation</keyword>
<evidence type="ECO:0000313" key="6">
    <source>
        <dbReference type="Proteomes" id="UP000317036"/>
    </source>
</evidence>
<dbReference type="Gene3D" id="3.40.50.2300">
    <property type="match status" value="2"/>
</dbReference>
<dbReference type="AlphaFoldDB" id="A0A559K016"/>
<proteinExistence type="predicted"/>
<dbReference type="CDD" id="cd01392">
    <property type="entry name" value="HTH_LacI"/>
    <property type="match status" value="1"/>
</dbReference>
<feature type="domain" description="HTH lacI-type" evidence="4">
    <location>
        <begin position="6"/>
        <end position="61"/>
    </location>
</feature>